<accession>A0A6A6X1G3</accession>
<dbReference type="AlphaFoldDB" id="A0A6A6X1G3"/>
<dbReference type="Proteomes" id="UP000799757">
    <property type="component" value="Unassembled WGS sequence"/>
</dbReference>
<keyword evidence="2" id="KW-1185">Reference proteome</keyword>
<protein>
    <submittedName>
        <fullName evidence="1">Uncharacterized protein</fullName>
    </submittedName>
</protein>
<sequence>HPEEDVITINYSLEWPFLENPRNSTFTPHQLDLCRCPQQQPRLSNIQTKDHIYTRYICQQPTVRFTPKGGDLWLLQAPNGVLNILRPASKLELLRRPRGAAILQVNKIIYQEALPFLYGGRNFLFLTGPCPRGRYQAYATQVWLSRLSPFARDQITDLSLLCQVWEEDCRDRNALKAYASLSQYILENVSRFKSLCLNHWSEELPVHPFSVLFRKEEVRIFVNTTHKDGKVSEFCDASSFL</sequence>
<gene>
    <name evidence="1" type="ORF">K505DRAFT_201258</name>
</gene>
<dbReference type="OrthoDB" id="3750348at2759"/>
<proteinExistence type="predicted"/>
<organism evidence="1 2">
    <name type="scientific">Melanomma pulvis-pyrius CBS 109.77</name>
    <dbReference type="NCBI Taxonomy" id="1314802"/>
    <lineage>
        <taxon>Eukaryota</taxon>
        <taxon>Fungi</taxon>
        <taxon>Dikarya</taxon>
        <taxon>Ascomycota</taxon>
        <taxon>Pezizomycotina</taxon>
        <taxon>Dothideomycetes</taxon>
        <taxon>Pleosporomycetidae</taxon>
        <taxon>Pleosporales</taxon>
        <taxon>Melanommataceae</taxon>
        <taxon>Melanomma</taxon>
    </lineage>
</organism>
<evidence type="ECO:0000313" key="1">
    <source>
        <dbReference type="EMBL" id="KAF2789747.1"/>
    </source>
</evidence>
<name>A0A6A6X1G3_9PLEO</name>
<evidence type="ECO:0000313" key="2">
    <source>
        <dbReference type="Proteomes" id="UP000799757"/>
    </source>
</evidence>
<feature type="non-terminal residue" evidence="1">
    <location>
        <position position="241"/>
    </location>
</feature>
<reference evidence="1" key="1">
    <citation type="journal article" date="2020" name="Stud. Mycol.">
        <title>101 Dothideomycetes genomes: a test case for predicting lifestyles and emergence of pathogens.</title>
        <authorList>
            <person name="Haridas S."/>
            <person name="Albert R."/>
            <person name="Binder M."/>
            <person name="Bloem J."/>
            <person name="Labutti K."/>
            <person name="Salamov A."/>
            <person name="Andreopoulos B."/>
            <person name="Baker S."/>
            <person name="Barry K."/>
            <person name="Bills G."/>
            <person name="Bluhm B."/>
            <person name="Cannon C."/>
            <person name="Castanera R."/>
            <person name="Culley D."/>
            <person name="Daum C."/>
            <person name="Ezra D."/>
            <person name="Gonzalez J."/>
            <person name="Henrissat B."/>
            <person name="Kuo A."/>
            <person name="Liang C."/>
            <person name="Lipzen A."/>
            <person name="Lutzoni F."/>
            <person name="Magnuson J."/>
            <person name="Mondo S."/>
            <person name="Nolan M."/>
            <person name="Ohm R."/>
            <person name="Pangilinan J."/>
            <person name="Park H.-J."/>
            <person name="Ramirez L."/>
            <person name="Alfaro M."/>
            <person name="Sun H."/>
            <person name="Tritt A."/>
            <person name="Yoshinaga Y."/>
            <person name="Zwiers L.-H."/>
            <person name="Turgeon B."/>
            <person name="Goodwin S."/>
            <person name="Spatafora J."/>
            <person name="Crous P."/>
            <person name="Grigoriev I."/>
        </authorList>
    </citation>
    <scope>NUCLEOTIDE SEQUENCE</scope>
    <source>
        <strain evidence="1">CBS 109.77</strain>
    </source>
</reference>
<feature type="non-terminal residue" evidence="1">
    <location>
        <position position="1"/>
    </location>
</feature>
<dbReference type="EMBL" id="MU002116">
    <property type="protein sequence ID" value="KAF2789747.1"/>
    <property type="molecule type" value="Genomic_DNA"/>
</dbReference>